<feature type="compositionally biased region" description="Basic and acidic residues" evidence="1">
    <location>
        <begin position="8"/>
        <end position="32"/>
    </location>
</feature>
<dbReference type="AlphaFoldDB" id="A0A5C6F499"/>
<keyword evidence="3" id="KW-1185">Reference proteome</keyword>
<dbReference type="Proteomes" id="UP000317977">
    <property type="component" value="Unassembled WGS sequence"/>
</dbReference>
<organism evidence="2 3">
    <name type="scientific">Rubripirellula reticaptiva</name>
    <dbReference type="NCBI Taxonomy" id="2528013"/>
    <lineage>
        <taxon>Bacteria</taxon>
        <taxon>Pseudomonadati</taxon>
        <taxon>Planctomycetota</taxon>
        <taxon>Planctomycetia</taxon>
        <taxon>Pirellulales</taxon>
        <taxon>Pirellulaceae</taxon>
        <taxon>Rubripirellula</taxon>
    </lineage>
</organism>
<accession>A0A5C6F499</accession>
<comment type="caution">
    <text evidence="2">The sequence shown here is derived from an EMBL/GenBank/DDBJ whole genome shotgun (WGS) entry which is preliminary data.</text>
</comment>
<feature type="region of interest" description="Disordered" evidence="1">
    <location>
        <begin position="1"/>
        <end position="32"/>
    </location>
</feature>
<dbReference type="EMBL" id="SJPX01000002">
    <property type="protein sequence ID" value="TWU55932.1"/>
    <property type="molecule type" value="Genomic_DNA"/>
</dbReference>
<evidence type="ECO:0000313" key="3">
    <source>
        <dbReference type="Proteomes" id="UP000317977"/>
    </source>
</evidence>
<gene>
    <name evidence="2" type="ORF">Poly59_22350</name>
</gene>
<reference evidence="2 3" key="1">
    <citation type="submission" date="2019-02" db="EMBL/GenBank/DDBJ databases">
        <title>Deep-cultivation of Planctomycetes and their phenomic and genomic characterization uncovers novel biology.</title>
        <authorList>
            <person name="Wiegand S."/>
            <person name="Jogler M."/>
            <person name="Boedeker C."/>
            <person name="Pinto D."/>
            <person name="Vollmers J."/>
            <person name="Rivas-Marin E."/>
            <person name="Kohn T."/>
            <person name="Peeters S.H."/>
            <person name="Heuer A."/>
            <person name="Rast P."/>
            <person name="Oberbeckmann S."/>
            <person name="Bunk B."/>
            <person name="Jeske O."/>
            <person name="Meyerdierks A."/>
            <person name="Storesund J.E."/>
            <person name="Kallscheuer N."/>
            <person name="Luecker S."/>
            <person name="Lage O.M."/>
            <person name="Pohl T."/>
            <person name="Merkel B.J."/>
            <person name="Hornburger P."/>
            <person name="Mueller R.-W."/>
            <person name="Bruemmer F."/>
            <person name="Labrenz M."/>
            <person name="Spormann A.M."/>
            <person name="Op Den Camp H."/>
            <person name="Overmann J."/>
            <person name="Amann R."/>
            <person name="Jetten M.S.M."/>
            <person name="Mascher T."/>
            <person name="Medema M.H."/>
            <person name="Devos D.P."/>
            <person name="Kaster A.-K."/>
            <person name="Ovreas L."/>
            <person name="Rohde M."/>
            <person name="Galperin M.Y."/>
            <person name="Jogler C."/>
        </authorList>
    </citation>
    <scope>NUCLEOTIDE SEQUENCE [LARGE SCALE GENOMIC DNA]</scope>
    <source>
        <strain evidence="2 3">Poly59</strain>
    </source>
</reference>
<sequence length="32" mass="3388">MTNGSGSHEPKGSSNDSDKKTTQSQPKEKPAK</sequence>
<proteinExistence type="predicted"/>
<evidence type="ECO:0000313" key="2">
    <source>
        <dbReference type="EMBL" id="TWU55932.1"/>
    </source>
</evidence>
<evidence type="ECO:0000256" key="1">
    <source>
        <dbReference type="SAM" id="MobiDB-lite"/>
    </source>
</evidence>
<protein>
    <submittedName>
        <fullName evidence="2">Uncharacterized protein</fullName>
    </submittedName>
</protein>
<name>A0A5C6F499_9BACT</name>